<reference evidence="2 3" key="1">
    <citation type="submission" date="2014-06" db="EMBL/GenBank/DDBJ databases">
        <title>Whole Genome Sequences of Three Symbiotic Endozoicomonas Bacteria.</title>
        <authorList>
            <person name="Neave M.J."/>
            <person name="Apprill A."/>
            <person name="Voolstra C.R."/>
        </authorList>
    </citation>
    <scope>NUCLEOTIDE SEQUENCE [LARGE SCALE GENOMIC DNA]</scope>
    <source>
        <strain evidence="2 3">DSM 25634</strain>
    </source>
</reference>
<feature type="compositionally biased region" description="Basic residues" evidence="1">
    <location>
        <begin position="77"/>
        <end position="94"/>
    </location>
</feature>
<dbReference type="RefSeq" id="WP_034834990.1">
    <property type="nucleotide sequence ID" value="NZ_JOKH01000002.1"/>
</dbReference>
<sequence>MDIEKQSQQSLDESKSSILEAQNLMDKMAALRGKLNIKDGAGRRYLQRIKPNEASLKAAEKEIVSQYNSKSSNPDQKKKKHKNLMNALHRHGRA</sequence>
<dbReference type="EMBL" id="JOKH01000002">
    <property type="protein sequence ID" value="KEQ17982.1"/>
    <property type="molecule type" value="Genomic_DNA"/>
</dbReference>
<gene>
    <name evidence="2" type="ORF">GZ78_10250</name>
</gene>
<dbReference type="Proteomes" id="UP000028073">
    <property type="component" value="Unassembled WGS sequence"/>
</dbReference>
<feature type="region of interest" description="Disordered" evidence="1">
    <location>
        <begin position="65"/>
        <end position="94"/>
    </location>
</feature>
<feature type="compositionally biased region" description="Polar residues" evidence="1">
    <location>
        <begin position="65"/>
        <end position="74"/>
    </location>
</feature>
<dbReference type="OrthoDB" id="6198214at2"/>
<comment type="caution">
    <text evidence="2">The sequence shown here is derived from an EMBL/GenBank/DDBJ whole genome shotgun (WGS) entry which is preliminary data.</text>
</comment>
<accession>A0A081NHQ9</accession>
<evidence type="ECO:0000256" key="1">
    <source>
        <dbReference type="SAM" id="MobiDB-lite"/>
    </source>
</evidence>
<dbReference type="AlphaFoldDB" id="A0A081NHQ9"/>
<name>A0A081NHQ9_9GAMM</name>
<proteinExistence type="predicted"/>
<protein>
    <submittedName>
        <fullName evidence="2">Uncharacterized protein</fullName>
    </submittedName>
</protein>
<keyword evidence="3" id="KW-1185">Reference proteome</keyword>
<evidence type="ECO:0000313" key="2">
    <source>
        <dbReference type="EMBL" id="KEQ17982.1"/>
    </source>
</evidence>
<evidence type="ECO:0000313" key="3">
    <source>
        <dbReference type="Proteomes" id="UP000028073"/>
    </source>
</evidence>
<organism evidence="2 3">
    <name type="scientific">Endozoicomonas numazuensis</name>
    <dbReference type="NCBI Taxonomy" id="1137799"/>
    <lineage>
        <taxon>Bacteria</taxon>
        <taxon>Pseudomonadati</taxon>
        <taxon>Pseudomonadota</taxon>
        <taxon>Gammaproteobacteria</taxon>
        <taxon>Oceanospirillales</taxon>
        <taxon>Endozoicomonadaceae</taxon>
        <taxon>Endozoicomonas</taxon>
    </lineage>
</organism>